<dbReference type="EMBL" id="JAGQHS010000226">
    <property type="protein sequence ID" value="MCA9758893.1"/>
    <property type="molecule type" value="Genomic_DNA"/>
</dbReference>
<gene>
    <name evidence="2" type="ORF">KDA27_24070</name>
</gene>
<feature type="signal peptide" evidence="1">
    <location>
        <begin position="1"/>
        <end position="28"/>
    </location>
</feature>
<evidence type="ECO:0000313" key="3">
    <source>
        <dbReference type="Proteomes" id="UP000739538"/>
    </source>
</evidence>
<comment type="caution">
    <text evidence="2">The sequence shown here is derived from an EMBL/GenBank/DDBJ whole genome shotgun (WGS) entry which is preliminary data.</text>
</comment>
<organism evidence="2 3">
    <name type="scientific">Eiseniibacteriota bacterium</name>
    <dbReference type="NCBI Taxonomy" id="2212470"/>
    <lineage>
        <taxon>Bacteria</taxon>
        <taxon>Candidatus Eiseniibacteriota</taxon>
    </lineage>
</organism>
<name>A0A956NGS4_UNCEI</name>
<dbReference type="AlphaFoldDB" id="A0A956NGS4"/>
<protein>
    <submittedName>
        <fullName evidence="2">Uncharacterized protein</fullName>
    </submittedName>
</protein>
<evidence type="ECO:0000256" key="1">
    <source>
        <dbReference type="SAM" id="SignalP"/>
    </source>
</evidence>
<reference evidence="2" key="1">
    <citation type="submission" date="2020-04" db="EMBL/GenBank/DDBJ databases">
        <authorList>
            <person name="Zhang T."/>
        </authorList>
    </citation>
    <scope>NUCLEOTIDE SEQUENCE</scope>
    <source>
        <strain evidence="2">HKST-UBA02</strain>
    </source>
</reference>
<proteinExistence type="predicted"/>
<keyword evidence="1" id="KW-0732">Signal</keyword>
<evidence type="ECO:0000313" key="2">
    <source>
        <dbReference type="EMBL" id="MCA9758893.1"/>
    </source>
</evidence>
<reference evidence="2" key="2">
    <citation type="journal article" date="2021" name="Microbiome">
        <title>Successional dynamics and alternative stable states in a saline activated sludge microbial community over 9 years.</title>
        <authorList>
            <person name="Wang Y."/>
            <person name="Ye J."/>
            <person name="Ju F."/>
            <person name="Liu L."/>
            <person name="Boyd J.A."/>
            <person name="Deng Y."/>
            <person name="Parks D.H."/>
            <person name="Jiang X."/>
            <person name="Yin X."/>
            <person name="Woodcroft B.J."/>
            <person name="Tyson G.W."/>
            <person name="Hugenholtz P."/>
            <person name="Polz M.F."/>
            <person name="Zhang T."/>
        </authorList>
    </citation>
    <scope>NUCLEOTIDE SEQUENCE</scope>
    <source>
        <strain evidence="2">HKST-UBA02</strain>
    </source>
</reference>
<sequence length="207" mass="22815">MNRHVLSVALAWFLVTAMSFGVPSPSSAEDGPAVLQRVLHASGLDQLGTKKRIAFTFHVEAGETNVTRAWDWNLETDSVRQDGADVGKTPKFINDAYWLLFPAMVAWDQGKVELTAEPSVIAPLTKQETTKLVVRYIDGVGSTPNDRYDLYVSGEGEVVEWSYHKAGAEAPTRQTAWGGYEVIGGLRLSLDRPGDGFRVWFTDVVVE</sequence>
<accession>A0A956NGS4</accession>
<dbReference type="Proteomes" id="UP000739538">
    <property type="component" value="Unassembled WGS sequence"/>
</dbReference>
<feature type="chain" id="PRO_5037430873" evidence="1">
    <location>
        <begin position="29"/>
        <end position="207"/>
    </location>
</feature>